<dbReference type="PANTHER" id="PTHR24148:SF64">
    <property type="entry name" value="HETEROKARYON INCOMPATIBILITY DOMAIN-CONTAINING PROTEIN"/>
    <property type="match status" value="1"/>
</dbReference>
<dbReference type="InterPro" id="IPR052895">
    <property type="entry name" value="HetReg/Transcr_Mod"/>
</dbReference>
<dbReference type="EMBL" id="CBMI010004529">
    <property type="protein sequence ID" value="CEG05578.1"/>
    <property type="molecule type" value="Genomic_DNA"/>
</dbReference>
<gene>
    <name evidence="2" type="ORF">BN850_0123800</name>
</gene>
<protein>
    <submittedName>
        <fullName evidence="2">WGS project CBMI000000000 data, contig CS3069_c004532</fullName>
    </submittedName>
</protein>
<evidence type="ECO:0000259" key="1">
    <source>
        <dbReference type="Pfam" id="PF06985"/>
    </source>
</evidence>
<dbReference type="EMBL" id="HG320987">
    <property type="protein sequence ID" value="CEG05972.1"/>
    <property type="molecule type" value="Genomic_DNA"/>
</dbReference>
<accession>A0A090MEK5</accession>
<name>A0A090MEK5_9HYPO</name>
<sequence length="690" mass="79093">MKPYQYKALPNSSSIRILIVYPADDTSSALECDITTNDRLAILRGPDNKTFDAVSYVWGNGAHDIPLYCKAEGTYLYVSAVVDEMLRSLRKGHKERRLWVDAVCLNQKDNQEKSIQVQQMGQIYRMANKVHIWLGPAEATTRLAFAFLRTLVAKFEPLPGQAMDPTTEEILQTSEETFQHRNFQSVLGLLQKSWFTRRWTLQEGFLARDAILRCGDSKVSWHWFTEALKLIHTRSHELQGIQNDNSALYALNVLEILRKPEDLLSLLWVLHMSQCSDHRDRIYSLLGLAQNMDPVGPAALTVNSESEPHSNSNQELPIPDYALSVDAVFRKFASHCISTGRLLQILLHIDGFGRLSEANPKWPSWVPNWTGARDRKPHSPTAMSRILPPFLLFDRRPNLAVLSGSDVNRDDYLCPQTYWYSNGNHHGLLIYGNSVMKTVKICDTWPGSNDSDHLVKYLTDWIHQETILHLASREDLFAGTMEEEVADFLLFLIAGIEFFGYAKHMSFPDRVNIKPRHWRSEKSIDEVLEGLYSPWVTRIANMLYPIERDISSIIRYTMEEVRRKEHVDRNYQRNSPPTAECRQTLSYFLDDMSRMMQEGKKRLIVASYDDDAENITMRRRRHWIAPSDVRMGDAITEISDCGRIGTLLRPINSPSELDGRPTFQLIGIVWSLNDDSIMGPDCEGGTFLIL</sequence>
<organism evidence="2">
    <name type="scientific">Fusarium clavum</name>
    <dbReference type="NCBI Taxonomy" id="2594811"/>
    <lineage>
        <taxon>Eukaryota</taxon>
        <taxon>Fungi</taxon>
        <taxon>Dikarya</taxon>
        <taxon>Ascomycota</taxon>
        <taxon>Pezizomycotina</taxon>
        <taxon>Sordariomycetes</taxon>
        <taxon>Hypocreomycetidae</taxon>
        <taxon>Hypocreales</taxon>
        <taxon>Nectriaceae</taxon>
        <taxon>Fusarium</taxon>
        <taxon>Fusarium incarnatum-equiseti species complex</taxon>
    </lineage>
</organism>
<dbReference type="InterPro" id="IPR010730">
    <property type="entry name" value="HET"/>
</dbReference>
<dbReference type="PANTHER" id="PTHR24148">
    <property type="entry name" value="ANKYRIN REPEAT DOMAIN-CONTAINING PROTEIN 39 HOMOLOG-RELATED"/>
    <property type="match status" value="1"/>
</dbReference>
<reference evidence="2" key="1">
    <citation type="submission" date="2013-05" db="EMBL/GenBank/DDBJ databases">
        <title>Draft genome sequences of six wheat associated Fusarium spp. isolates.</title>
        <authorList>
            <person name="Moolhuijzen P.M."/>
            <person name="Manners J.M."/>
            <person name="Wilcox S."/>
            <person name="Bellgard M.I."/>
            <person name="Gardiner D.M."/>
        </authorList>
    </citation>
    <scope>NUCLEOTIDE SEQUENCE</scope>
    <source>
        <strain evidence="2">CS3069</strain>
    </source>
</reference>
<proteinExistence type="predicted"/>
<evidence type="ECO:0000313" key="2">
    <source>
        <dbReference type="EMBL" id="CEG05578.1"/>
    </source>
</evidence>
<feature type="domain" description="Heterokaryon incompatibility" evidence="1">
    <location>
        <begin position="51"/>
        <end position="203"/>
    </location>
</feature>
<dbReference type="AlphaFoldDB" id="A0A090MEK5"/>
<dbReference type="Pfam" id="PF06985">
    <property type="entry name" value="HET"/>
    <property type="match status" value="1"/>
</dbReference>